<evidence type="ECO:0000256" key="1">
    <source>
        <dbReference type="ARBA" id="ARBA00022490"/>
    </source>
</evidence>
<dbReference type="STRING" id="263820.PTO0983"/>
<keyword evidence="3" id="KW-0687">Ribonucleoprotein</keyword>
<evidence type="ECO:0000313" key="7">
    <source>
        <dbReference type="Proteomes" id="UP000192315"/>
    </source>
</evidence>
<dbReference type="Pfam" id="PF01922">
    <property type="entry name" value="SRP19"/>
    <property type="match status" value="1"/>
</dbReference>
<accession>Q6L0D4</accession>
<dbReference type="GO" id="GO:0008312">
    <property type="term" value="F:7S RNA binding"/>
    <property type="evidence" value="ECO:0007669"/>
    <property type="project" value="InterPro"/>
</dbReference>
<dbReference type="RefSeq" id="WP_011177784.1">
    <property type="nucleotide sequence ID" value="NC_005877.1"/>
</dbReference>
<dbReference type="AlphaFoldDB" id="Q6L0D4"/>
<keyword evidence="2" id="KW-0733">Signal recognition particle</keyword>
<proteinExistence type="predicted"/>
<dbReference type="KEGG" id="pto:PTO0983"/>
<evidence type="ECO:0000313" key="4">
    <source>
        <dbReference type="EMBL" id="AAT43568.1"/>
    </source>
</evidence>
<dbReference type="SUPFAM" id="SSF69695">
    <property type="entry name" value="SRP19"/>
    <property type="match status" value="1"/>
</dbReference>
<organism evidence="4 6">
    <name type="scientific">Picrophilus torridus (strain ATCC 700027 / DSM 9790 / JCM 10055 / NBRC 100828 / KAW 2/3)</name>
    <dbReference type="NCBI Taxonomy" id="1122961"/>
    <lineage>
        <taxon>Archaea</taxon>
        <taxon>Methanobacteriati</taxon>
        <taxon>Thermoplasmatota</taxon>
        <taxon>Thermoplasmata</taxon>
        <taxon>Thermoplasmatales</taxon>
        <taxon>Picrophilaceae</taxon>
        <taxon>Picrophilus</taxon>
    </lineage>
</organism>
<accession>A0A8G2FXA2</accession>
<name>Q6L0D4_PICTO</name>
<dbReference type="Proteomes" id="UP000000438">
    <property type="component" value="Chromosome"/>
</dbReference>
<dbReference type="Proteomes" id="UP000192315">
    <property type="component" value="Unassembled WGS sequence"/>
</dbReference>
<dbReference type="GO" id="GO:0006614">
    <property type="term" value="P:SRP-dependent cotranslational protein targeting to membrane"/>
    <property type="evidence" value="ECO:0007669"/>
    <property type="project" value="InterPro"/>
</dbReference>
<dbReference type="InParanoid" id="Q6L0D4"/>
<dbReference type="InterPro" id="IPR036521">
    <property type="entry name" value="SRP19-like_sf"/>
</dbReference>
<dbReference type="eggNOG" id="arCOG01217">
    <property type="taxonomic scope" value="Archaea"/>
</dbReference>
<gene>
    <name evidence="4" type="ordered locus">PTO0983</name>
    <name evidence="5" type="ORF">SAMN02745355_1115</name>
</gene>
<protein>
    <submittedName>
        <fullName evidence="4">Hypothetical archaeal signal recognition particle</fullName>
    </submittedName>
    <submittedName>
        <fullName evidence="5">Signal recognition particle, subunit SRP19 (Srp19)</fullName>
    </submittedName>
</protein>
<reference evidence="4" key="2">
    <citation type="submission" date="2004-02" db="EMBL/GenBank/DDBJ databases">
        <authorList>
            <person name="Fuetterer O."/>
            <person name="Angelov A."/>
            <person name="Liesegang H."/>
            <person name="Gottschalk G."/>
            <person name="Schleper C."/>
            <person name="Schepers B."/>
            <person name="Dock C."/>
            <person name="Antranikian G."/>
            <person name="Liebl W."/>
        </authorList>
    </citation>
    <scope>NUCLEOTIDE SEQUENCE</scope>
    <source>
        <strain evidence="4">DSM 9790</strain>
    </source>
</reference>
<evidence type="ECO:0000313" key="6">
    <source>
        <dbReference type="Proteomes" id="UP000000438"/>
    </source>
</evidence>
<dbReference type="GeneID" id="2844946"/>
<dbReference type="PaxDb" id="263820-PTO0983"/>
<keyword evidence="1" id="KW-0963">Cytoplasm</keyword>
<dbReference type="HOGENOM" id="CLU_2550091_0_0_2"/>
<sequence>MTLVLYSQYFNPNISRRLGRRINKTAAVNFTDERLKNILDSMKLQYEVNEGRYPRIPYETTRIYVIDGNIKKTSLIKIIEKRLM</sequence>
<dbReference type="EMBL" id="AE017261">
    <property type="protein sequence ID" value="AAT43568.1"/>
    <property type="molecule type" value="Genomic_DNA"/>
</dbReference>
<evidence type="ECO:0000256" key="2">
    <source>
        <dbReference type="ARBA" id="ARBA00023135"/>
    </source>
</evidence>
<dbReference type="GO" id="GO:0048500">
    <property type="term" value="C:signal recognition particle"/>
    <property type="evidence" value="ECO:0007669"/>
    <property type="project" value="InterPro"/>
</dbReference>
<evidence type="ECO:0000313" key="5">
    <source>
        <dbReference type="EMBL" id="SMD31192.1"/>
    </source>
</evidence>
<dbReference type="EMBL" id="FWYE01000003">
    <property type="protein sequence ID" value="SMD31192.1"/>
    <property type="molecule type" value="Genomic_DNA"/>
</dbReference>
<keyword evidence="7" id="KW-1185">Reference proteome</keyword>
<reference evidence="4 6" key="1">
    <citation type="journal article" date="2004" name="Proc. Natl. Acad. Sci. U.S.A.">
        <title>Genome sequence of Picrophilus torridus and its implications for life around pH 0.</title>
        <authorList>
            <person name="Futterer O."/>
            <person name="Angelov A."/>
            <person name="Liesegang H."/>
            <person name="Gottschalk G."/>
            <person name="Schleper C."/>
            <person name="Schepers B."/>
            <person name="Dock C."/>
            <person name="Antranikian G."/>
            <person name="Liebl W."/>
        </authorList>
    </citation>
    <scope>NUCLEOTIDE SEQUENCE [LARGE SCALE GENOMIC DNA]</scope>
    <source>
        <strain evidence="6">ATCC 700027 / DSM 9790 / JCM 10055 / NBRC 100828</strain>
        <strain evidence="4">DSM 9790</strain>
    </source>
</reference>
<evidence type="ECO:0000256" key="3">
    <source>
        <dbReference type="ARBA" id="ARBA00023274"/>
    </source>
</evidence>
<dbReference type="OrthoDB" id="56356at2157"/>
<dbReference type="InterPro" id="IPR002778">
    <property type="entry name" value="Signal_recog_particle_SRP19"/>
</dbReference>
<dbReference type="Gene3D" id="3.30.56.30">
    <property type="entry name" value="Signal recognition particle, SRP19-like subunit"/>
    <property type="match status" value="1"/>
</dbReference>
<reference evidence="5 7" key="3">
    <citation type="submission" date="2017-04" db="EMBL/GenBank/DDBJ databases">
        <authorList>
            <person name="Varghese N."/>
            <person name="Submissions S."/>
        </authorList>
    </citation>
    <scope>NUCLEOTIDE SEQUENCE [LARGE SCALE GENOMIC DNA]</scope>
    <source>
        <strain evidence="5 7">DSM 9789</strain>
    </source>
</reference>